<evidence type="ECO:0000256" key="1">
    <source>
        <dbReference type="SAM" id="Phobius"/>
    </source>
</evidence>
<feature type="transmembrane region" description="Helical" evidence="1">
    <location>
        <begin position="48"/>
        <end position="70"/>
    </location>
</feature>
<dbReference type="Proteomes" id="UP000647860">
    <property type="component" value="Unassembled WGS sequence"/>
</dbReference>
<keyword evidence="3" id="KW-1185">Reference proteome</keyword>
<comment type="caution">
    <text evidence="2">The sequence shown here is derived from an EMBL/GenBank/DDBJ whole genome shotgun (WGS) entry which is preliminary data.</text>
</comment>
<evidence type="ECO:0000313" key="3">
    <source>
        <dbReference type="Proteomes" id="UP000647860"/>
    </source>
</evidence>
<sequence length="76" mass="7704">MHTSGSGGGRHSERLGTALGCIGTGGGLDDERAGHGDQHRMSRMVTEIGFVSLLVAGLGALAGGLIYLAVRISRGK</sequence>
<reference evidence="2 3" key="1">
    <citation type="submission" date="2021-01" db="EMBL/GenBank/DDBJ databases">
        <title>Whole genome shotgun sequence of Verrucosispora gifhornensis NBRC 16317.</title>
        <authorList>
            <person name="Komaki H."/>
            <person name="Tamura T."/>
        </authorList>
    </citation>
    <scope>NUCLEOTIDE SEQUENCE [LARGE SCALE GENOMIC DNA]</scope>
    <source>
        <strain evidence="2 3">NBRC 16317</strain>
    </source>
</reference>
<keyword evidence="1" id="KW-0472">Membrane</keyword>
<proteinExistence type="predicted"/>
<dbReference type="EMBL" id="BOPA01000010">
    <property type="protein sequence ID" value="GIJ14451.1"/>
    <property type="molecule type" value="Genomic_DNA"/>
</dbReference>
<dbReference type="NCBIfam" id="NF041280">
    <property type="entry name" value="mem_Micro_34"/>
    <property type="match status" value="1"/>
</dbReference>
<name>A0ABQ4I9F9_9ACTN</name>
<keyword evidence="1" id="KW-1133">Transmembrane helix</keyword>
<keyword evidence="1" id="KW-0812">Transmembrane</keyword>
<accession>A0ABQ4I9F9</accession>
<protein>
    <submittedName>
        <fullName evidence="2">Uncharacterized protein</fullName>
    </submittedName>
</protein>
<organism evidence="2 3">
    <name type="scientific">Micromonospora gifhornensis</name>
    <dbReference type="NCBI Taxonomy" id="84594"/>
    <lineage>
        <taxon>Bacteria</taxon>
        <taxon>Bacillati</taxon>
        <taxon>Actinomycetota</taxon>
        <taxon>Actinomycetes</taxon>
        <taxon>Micromonosporales</taxon>
        <taxon>Micromonosporaceae</taxon>
        <taxon>Micromonospora</taxon>
    </lineage>
</organism>
<evidence type="ECO:0000313" key="2">
    <source>
        <dbReference type="EMBL" id="GIJ14451.1"/>
    </source>
</evidence>
<gene>
    <name evidence="2" type="ORF">Vgi01_11350</name>
</gene>